<keyword evidence="3" id="KW-1185">Reference proteome</keyword>
<dbReference type="Proteomes" id="UP000033632">
    <property type="component" value="Unassembled WGS sequence"/>
</dbReference>
<dbReference type="AlphaFoldDB" id="A0A0F5FUM7"/>
<name>A0A0F5FUM7_9HYPH</name>
<feature type="transmembrane region" description="Helical" evidence="1">
    <location>
        <begin position="57"/>
        <end position="78"/>
    </location>
</feature>
<comment type="caution">
    <text evidence="2">The sequence shown here is derived from an EMBL/GenBank/DDBJ whole genome shotgun (WGS) entry which is preliminary data.</text>
</comment>
<feature type="transmembrane region" description="Helical" evidence="1">
    <location>
        <begin position="32"/>
        <end position="51"/>
    </location>
</feature>
<evidence type="ECO:0000256" key="1">
    <source>
        <dbReference type="SAM" id="Phobius"/>
    </source>
</evidence>
<evidence type="ECO:0000313" key="2">
    <source>
        <dbReference type="EMBL" id="KKB11902.1"/>
    </source>
</evidence>
<keyword evidence="1" id="KW-0472">Membrane</keyword>
<dbReference type="RefSeq" id="WP_046108506.1">
    <property type="nucleotide sequence ID" value="NZ_JZEX01000105.1"/>
</dbReference>
<sequence length="145" mass="15205">MAFLTTLAGIFGIEVEALSDQLRRSAIVNGSIALLVLIGVAFLLVAAYVALSAATDPLIAAVIIAGAAFLFALAVYLGSRIGARERVQRERERRRKGETTALIATAAATAAPVLLRSPLGKTLVPLAALLAFMLLRDSSETRADD</sequence>
<reference evidence="2 3" key="1">
    <citation type="submission" date="2015-03" db="EMBL/GenBank/DDBJ databases">
        <authorList>
            <person name="Hassan Y.I."/>
            <person name="Lepp D."/>
            <person name="Li X.-Z."/>
            <person name="Zhou T."/>
        </authorList>
    </citation>
    <scope>NUCLEOTIDE SEQUENCE [LARGE SCALE GENOMIC DNA]</scope>
    <source>
        <strain evidence="2 3">BD-c194</strain>
    </source>
</reference>
<proteinExistence type="predicted"/>
<protein>
    <submittedName>
        <fullName evidence="2">Uncharacterized protein</fullName>
    </submittedName>
</protein>
<keyword evidence="1" id="KW-0812">Transmembrane</keyword>
<gene>
    <name evidence="2" type="ORF">VE25_10135</name>
</gene>
<organism evidence="2 3">
    <name type="scientific">Devosia geojensis</name>
    <dbReference type="NCBI Taxonomy" id="443610"/>
    <lineage>
        <taxon>Bacteria</taxon>
        <taxon>Pseudomonadati</taxon>
        <taxon>Pseudomonadota</taxon>
        <taxon>Alphaproteobacteria</taxon>
        <taxon>Hyphomicrobiales</taxon>
        <taxon>Devosiaceae</taxon>
        <taxon>Devosia</taxon>
    </lineage>
</organism>
<keyword evidence="1" id="KW-1133">Transmembrane helix</keyword>
<accession>A0A0F5FUM7</accession>
<dbReference type="EMBL" id="JZEX01000105">
    <property type="protein sequence ID" value="KKB11902.1"/>
    <property type="molecule type" value="Genomic_DNA"/>
</dbReference>
<dbReference type="PATRIC" id="fig|443610.3.peg.204"/>
<evidence type="ECO:0000313" key="3">
    <source>
        <dbReference type="Proteomes" id="UP000033632"/>
    </source>
</evidence>